<evidence type="ECO:0000313" key="3">
    <source>
        <dbReference type="Proteomes" id="UP000824890"/>
    </source>
</evidence>
<dbReference type="Proteomes" id="UP000824890">
    <property type="component" value="Unassembled WGS sequence"/>
</dbReference>
<protein>
    <submittedName>
        <fullName evidence="2">Uncharacterized protein</fullName>
    </submittedName>
</protein>
<feature type="compositionally biased region" description="Basic and acidic residues" evidence="1">
    <location>
        <begin position="1"/>
        <end position="16"/>
    </location>
</feature>
<organism evidence="2 3">
    <name type="scientific">Brassica napus</name>
    <name type="common">Rape</name>
    <dbReference type="NCBI Taxonomy" id="3708"/>
    <lineage>
        <taxon>Eukaryota</taxon>
        <taxon>Viridiplantae</taxon>
        <taxon>Streptophyta</taxon>
        <taxon>Embryophyta</taxon>
        <taxon>Tracheophyta</taxon>
        <taxon>Spermatophyta</taxon>
        <taxon>Magnoliopsida</taxon>
        <taxon>eudicotyledons</taxon>
        <taxon>Gunneridae</taxon>
        <taxon>Pentapetalae</taxon>
        <taxon>rosids</taxon>
        <taxon>malvids</taxon>
        <taxon>Brassicales</taxon>
        <taxon>Brassicaceae</taxon>
        <taxon>Brassiceae</taxon>
        <taxon>Brassica</taxon>
    </lineage>
</organism>
<keyword evidence="3" id="KW-1185">Reference proteome</keyword>
<reference evidence="2 3" key="1">
    <citation type="submission" date="2021-05" db="EMBL/GenBank/DDBJ databases">
        <title>Genome Assembly of Synthetic Allotetraploid Brassica napus Reveals Homoeologous Exchanges between Subgenomes.</title>
        <authorList>
            <person name="Davis J.T."/>
        </authorList>
    </citation>
    <scope>NUCLEOTIDE SEQUENCE [LARGE SCALE GENOMIC DNA]</scope>
    <source>
        <strain evidence="3">cv. Da-Ae</strain>
        <tissue evidence="2">Seedling</tissue>
    </source>
</reference>
<comment type="caution">
    <text evidence="2">The sequence shown here is derived from an EMBL/GenBank/DDBJ whole genome shotgun (WGS) entry which is preliminary data.</text>
</comment>
<gene>
    <name evidence="2" type="ORF">HID58_092532</name>
</gene>
<feature type="region of interest" description="Disordered" evidence="1">
    <location>
        <begin position="1"/>
        <end position="32"/>
    </location>
</feature>
<dbReference type="EMBL" id="JAGKQM010003120">
    <property type="protein sequence ID" value="KAH0827635.1"/>
    <property type="molecule type" value="Genomic_DNA"/>
</dbReference>
<sequence length="70" mass="8027">MEKKEQPWEKKKETKEAASSSSRSPPQHHREGEVVSFAAVPLPNSRTRVCFNLSHSLSLLKLNTFFNLEM</sequence>
<evidence type="ECO:0000256" key="1">
    <source>
        <dbReference type="SAM" id="MobiDB-lite"/>
    </source>
</evidence>
<accession>A0ABQ7WWB4</accession>
<evidence type="ECO:0000313" key="2">
    <source>
        <dbReference type="EMBL" id="KAH0827635.1"/>
    </source>
</evidence>
<proteinExistence type="predicted"/>
<name>A0ABQ7WWB4_BRANA</name>